<keyword evidence="10" id="KW-1185">Reference proteome</keyword>
<keyword evidence="6 8" id="KW-0472">Membrane</keyword>
<dbReference type="EMBL" id="AZBU02000005">
    <property type="protein sequence ID" value="TKR77673.1"/>
    <property type="molecule type" value="Genomic_DNA"/>
</dbReference>
<reference evidence="9 10" key="1">
    <citation type="journal article" date="2015" name="Genome Biol.">
        <title>Comparative genomics of Steinernema reveals deeply conserved gene regulatory networks.</title>
        <authorList>
            <person name="Dillman A.R."/>
            <person name="Macchietto M."/>
            <person name="Porter C.F."/>
            <person name="Rogers A."/>
            <person name="Williams B."/>
            <person name="Antoshechkin I."/>
            <person name="Lee M.M."/>
            <person name="Goodwin Z."/>
            <person name="Lu X."/>
            <person name="Lewis E.E."/>
            <person name="Goodrich-Blair H."/>
            <person name="Stock S.P."/>
            <person name="Adams B.J."/>
            <person name="Sternberg P.W."/>
            <person name="Mortazavi A."/>
        </authorList>
    </citation>
    <scope>NUCLEOTIDE SEQUENCE [LARGE SCALE GENOMIC DNA]</scope>
    <source>
        <strain evidence="9 10">ALL</strain>
    </source>
</reference>
<proteinExistence type="inferred from homology"/>
<dbReference type="PANTHER" id="PTHR13598:SF1">
    <property type="entry name" value="AT07567P-RELATED"/>
    <property type="match status" value="1"/>
</dbReference>
<organism evidence="9 10">
    <name type="scientific">Steinernema carpocapsae</name>
    <name type="common">Entomopathogenic nematode</name>
    <dbReference type="NCBI Taxonomy" id="34508"/>
    <lineage>
        <taxon>Eukaryota</taxon>
        <taxon>Metazoa</taxon>
        <taxon>Ecdysozoa</taxon>
        <taxon>Nematoda</taxon>
        <taxon>Chromadorea</taxon>
        <taxon>Rhabditida</taxon>
        <taxon>Tylenchina</taxon>
        <taxon>Panagrolaimomorpha</taxon>
        <taxon>Strongyloidoidea</taxon>
        <taxon>Steinernematidae</taxon>
        <taxon>Steinernema</taxon>
    </lineage>
</organism>
<feature type="transmembrane region" description="Helical" evidence="8">
    <location>
        <begin position="43"/>
        <end position="64"/>
    </location>
</feature>
<gene>
    <name evidence="9" type="ORF">L596_018600</name>
</gene>
<dbReference type="AlphaFoldDB" id="A0A4U5N5Z3"/>
<evidence type="ECO:0000256" key="5">
    <source>
        <dbReference type="ARBA" id="ARBA00022989"/>
    </source>
</evidence>
<keyword evidence="5 8" id="KW-1133">Transmembrane helix</keyword>
<evidence type="ECO:0000256" key="6">
    <source>
        <dbReference type="ARBA" id="ARBA00023136"/>
    </source>
</evidence>
<keyword evidence="4" id="KW-0732">Signal</keyword>
<evidence type="ECO:0000256" key="3">
    <source>
        <dbReference type="ARBA" id="ARBA00022692"/>
    </source>
</evidence>
<evidence type="ECO:0000313" key="10">
    <source>
        <dbReference type="Proteomes" id="UP000298663"/>
    </source>
</evidence>
<feature type="transmembrane region" description="Helical" evidence="8">
    <location>
        <begin position="106"/>
        <end position="125"/>
    </location>
</feature>
<feature type="transmembrane region" description="Helical" evidence="8">
    <location>
        <begin position="20"/>
        <end position="37"/>
    </location>
</feature>
<dbReference type="PANTHER" id="PTHR13598">
    <property type="entry name" value="AT07567P-RELATED"/>
    <property type="match status" value="1"/>
</dbReference>
<dbReference type="Proteomes" id="UP000298663">
    <property type="component" value="Unassembled WGS sequence"/>
</dbReference>
<reference evidence="9 10" key="2">
    <citation type="journal article" date="2019" name="G3 (Bethesda)">
        <title>Hybrid Assembly of the Genome of the Entomopathogenic Nematode Steinernema carpocapsae Identifies the X-Chromosome.</title>
        <authorList>
            <person name="Serra L."/>
            <person name="Macchietto M."/>
            <person name="Macias-Munoz A."/>
            <person name="McGill C.J."/>
            <person name="Rodriguez I.M."/>
            <person name="Rodriguez B."/>
            <person name="Murad R."/>
            <person name="Mortazavi A."/>
        </authorList>
    </citation>
    <scope>NUCLEOTIDE SEQUENCE [LARGE SCALE GENOMIC DNA]</scope>
    <source>
        <strain evidence="9 10">ALL</strain>
    </source>
</reference>
<dbReference type="Pfam" id="PF10225">
    <property type="entry name" value="NEMP"/>
    <property type="match status" value="1"/>
</dbReference>
<dbReference type="STRING" id="34508.A0A4U5N5Z3"/>
<feature type="transmembrane region" description="Helical" evidence="8">
    <location>
        <begin position="71"/>
        <end position="94"/>
    </location>
</feature>
<evidence type="ECO:0000256" key="7">
    <source>
        <dbReference type="ARBA" id="ARBA00023242"/>
    </source>
</evidence>
<keyword evidence="7" id="KW-0539">Nucleus</keyword>
<dbReference type="GO" id="GO:0005637">
    <property type="term" value="C:nuclear inner membrane"/>
    <property type="evidence" value="ECO:0007669"/>
    <property type="project" value="UniProtKB-SubCell"/>
</dbReference>
<evidence type="ECO:0000313" key="9">
    <source>
        <dbReference type="EMBL" id="TKR77673.1"/>
    </source>
</evidence>
<name>A0A4U5N5Z3_STECR</name>
<evidence type="ECO:0000256" key="2">
    <source>
        <dbReference type="ARBA" id="ARBA00005748"/>
    </source>
</evidence>
<dbReference type="OrthoDB" id="509138at2759"/>
<comment type="subcellular location">
    <subcellularLocation>
        <location evidence="1">Nucleus inner membrane</location>
        <topology evidence="1">Multi-pass membrane protein</topology>
        <orientation evidence="1">Nucleoplasmic side</orientation>
    </subcellularLocation>
</comment>
<feature type="transmembrane region" description="Helical" evidence="8">
    <location>
        <begin position="158"/>
        <end position="176"/>
    </location>
</feature>
<evidence type="ECO:0000256" key="4">
    <source>
        <dbReference type="ARBA" id="ARBA00022729"/>
    </source>
</evidence>
<comment type="caution">
    <text evidence="9">The sequence shown here is derived from an EMBL/GenBank/DDBJ whole genome shotgun (WGS) entry which is preliminary data.</text>
</comment>
<dbReference type="InterPro" id="IPR019358">
    <property type="entry name" value="NEMP_fam"/>
</dbReference>
<evidence type="ECO:0000256" key="1">
    <source>
        <dbReference type="ARBA" id="ARBA00004575"/>
    </source>
</evidence>
<protein>
    <submittedName>
        <fullName evidence="9">Uncharacterized protein</fullName>
    </submittedName>
</protein>
<accession>A0A4U5N5Z3</accession>
<keyword evidence="3 8" id="KW-0812">Transmembrane</keyword>
<evidence type="ECO:0000256" key="8">
    <source>
        <dbReference type="SAM" id="Phobius"/>
    </source>
</evidence>
<comment type="similarity">
    <text evidence="2">Belongs to the NEMP family.</text>
</comment>
<sequence length="183" mass="20966">MADLDTVGAEEAQQLEFYQVALLSAGVLLFLVAHRLVRSKAFFYVAGLIMGEFFSVFLLVYIMFKLVPMKLSTATTGTVIAGYAVSSYVMYMMWDFLWSMIVAYQTYILHYMSVTAVISMLFCYWKGPPTNPRTQDIMQWTVQLISTLAIYLSMHDRFFALTVISLLLIYVFVRSMRGRSLSK</sequence>